<dbReference type="Pfam" id="PF13765">
    <property type="entry name" value="PRY"/>
    <property type="match status" value="1"/>
</dbReference>
<dbReference type="Proteomes" id="UP000694546">
    <property type="component" value="Chromosome 11"/>
</dbReference>
<proteinExistence type="predicted"/>
<dbReference type="InterPro" id="IPR003877">
    <property type="entry name" value="SPRY_dom"/>
</dbReference>
<dbReference type="GO" id="GO:0008270">
    <property type="term" value="F:zinc ion binding"/>
    <property type="evidence" value="ECO:0007669"/>
    <property type="project" value="UniProtKB-KW"/>
</dbReference>
<dbReference type="GeneTree" id="ENSGT01040000240400"/>
<reference evidence="2" key="1">
    <citation type="submission" date="2025-08" db="UniProtKB">
        <authorList>
            <consortium name="Ensembl"/>
        </authorList>
    </citation>
    <scope>IDENTIFICATION</scope>
</reference>
<dbReference type="OMA" id="EMCRFLY"/>
<dbReference type="InterPro" id="IPR001870">
    <property type="entry name" value="B30.2/SPRY"/>
</dbReference>
<name>A0A8C5AHN3_GADMO</name>
<organism evidence="2 3">
    <name type="scientific">Gadus morhua</name>
    <name type="common">Atlantic cod</name>
    <dbReference type="NCBI Taxonomy" id="8049"/>
    <lineage>
        <taxon>Eukaryota</taxon>
        <taxon>Metazoa</taxon>
        <taxon>Chordata</taxon>
        <taxon>Craniata</taxon>
        <taxon>Vertebrata</taxon>
        <taxon>Euteleostomi</taxon>
        <taxon>Actinopterygii</taxon>
        <taxon>Neopterygii</taxon>
        <taxon>Teleostei</taxon>
        <taxon>Neoteleostei</taxon>
        <taxon>Acanthomorphata</taxon>
        <taxon>Zeiogadaria</taxon>
        <taxon>Gadariae</taxon>
        <taxon>Gadiformes</taxon>
        <taxon>Gadoidei</taxon>
        <taxon>Gadidae</taxon>
        <taxon>Gadus</taxon>
    </lineage>
</organism>
<feature type="domain" description="B30.2/SPRY" evidence="1">
    <location>
        <begin position="1"/>
        <end position="179"/>
    </location>
</feature>
<dbReference type="SMART" id="SM00449">
    <property type="entry name" value="SPRY"/>
    <property type="match status" value="1"/>
</dbReference>
<dbReference type="PRINTS" id="PR01407">
    <property type="entry name" value="BUTYPHLNCDUF"/>
</dbReference>
<dbReference type="InterPro" id="IPR050143">
    <property type="entry name" value="TRIM/RBCC"/>
</dbReference>
<dbReference type="InterPro" id="IPR003879">
    <property type="entry name" value="Butyrophylin_SPRY"/>
</dbReference>
<dbReference type="PANTHER" id="PTHR24103">
    <property type="entry name" value="E3 UBIQUITIN-PROTEIN LIGASE TRIM"/>
    <property type="match status" value="1"/>
</dbReference>
<dbReference type="AlphaFoldDB" id="A0A8C5AHN3"/>
<keyword evidence="3" id="KW-1185">Reference proteome</keyword>
<dbReference type="SMART" id="SM00589">
    <property type="entry name" value="PRY"/>
    <property type="match status" value="1"/>
</dbReference>
<reference evidence="2" key="2">
    <citation type="submission" date="2025-09" db="UniProtKB">
        <authorList>
            <consortium name="Ensembl"/>
        </authorList>
    </citation>
    <scope>IDENTIFICATION</scope>
</reference>
<evidence type="ECO:0000313" key="2">
    <source>
        <dbReference type="Ensembl" id="ENSGMOP00000031793.1"/>
    </source>
</evidence>
<dbReference type="SUPFAM" id="SSF49899">
    <property type="entry name" value="Concanavalin A-like lectins/glucanases"/>
    <property type="match status" value="1"/>
</dbReference>
<dbReference type="Gene3D" id="2.60.120.920">
    <property type="match status" value="1"/>
</dbReference>
<dbReference type="GO" id="GO:0045087">
    <property type="term" value="P:innate immune response"/>
    <property type="evidence" value="ECO:0007669"/>
    <property type="project" value="UniProtKB-KW"/>
</dbReference>
<protein>
    <recommendedName>
        <fullName evidence="1">B30.2/SPRY domain-containing protein</fullName>
    </recommendedName>
</protein>
<dbReference type="PROSITE" id="PS50188">
    <property type="entry name" value="B302_SPRY"/>
    <property type="match status" value="1"/>
</dbReference>
<sequence length="183" mass="20666">EMDVTLDPDTANVWLILSEDGKQVHHGGVWKSLPDNPKRFSLFTLVVLTRQSFSSGRFYFEIQVKDKTEWRLGVARESIDRSGGTRWTPETGYWTLLYNNYGLVFNDDPAVRLPLRAGLQKVGVFVDYDEGLVSFYDVEARVHIYSATGCNFSEPLYPIFHPGSCQKGTNSAPLIISPVNQTD</sequence>
<dbReference type="InterPro" id="IPR013320">
    <property type="entry name" value="ConA-like_dom_sf"/>
</dbReference>
<dbReference type="InterPro" id="IPR043136">
    <property type="entry name" value="B30.2/SPRY_sf"/>
</dbReference>
<evidence type="ECO:0000259" key="1">
    <source>
        <dbReference type="PROSITE" id="PS50188"/>
    </source>
</evidence>
<dbReference type="Pfam" id="PF00622">
    <property type="entry name" value="SPRY"/>
    <property type="match status" value="1"/>
</dbReference>
<dbReference type="InterPro" id="IPR006574">
    <property type="entry name" value="PRY"/>
</dbReference>
<evidence type="ECO:0000313" key="3">
    <source>
        <dbReference type="Proteomes" id="UP000694546"/>
    </source>
</evidence>
<dbReference type="Ensembl" id="ENSGMOT00000073001.1">
    <property type="protein sequence ID" value="ENSGMOP00000031793.1"/>
    <property type="gene ID" value="ENSGMOG00000022617.1"/>
</dbReference>
<accession>A0A8C5AHN3</accession>
<dbReference type="CDD" id="cd13733">
    <property type="entry name" value="SPRY_PRY_C-I_1"/>
    <property type="match status" value="1"/>
</dbReference>